<dbReference type="Proteomes" id="UP000537592">
    <property type="component" value="Unassembled WGS sequence"/>
</dbReference>
<evidence type="ECO:0000259" key="1">
    <source>
        <dbReference type="Pfam" id="PF04233"/>
    </source>
</evidence>
<evidence type="ECO:0000313" key="3">
    <source>
        <dbReference type="Proteomes" id="UP000537592"/>
    </source>
</evidence>
<name>A0A7W5Z2A6_9HYPH</name>
<proteinExistence type="predicted"/>
<dbReference type="AlphaFoldDB" id="A0A7W5Z2A6"/>
<accession>A0A7W5Z2A6</accession>
<protein>
    <submittedName>
        <fullName evidence="2">SPP1 gp7 family putative phage head morphogenesis protein</fullName>
    </submittedName>
</protein>
<dbReference type="RefSeq" id="WP_343052412.1">
    <property type="nucleotide sequence ID" value="NZ_JACICC010000002.1"/>
</dbReference>
<evidence type="ECO:0000313" key="2">
    <source>
        <dbReference type="EMBL" id="MBB3808766.1"/>
    </source>
</evidence>
<dbReference type="NCBIfam" id="TIGR01641">
    <property type="entry name" value="phageSPP1_gp7"/>
    <property type="match status" value="1"/>
</dbReference>
<dbReference type="Pfam" id="PF04233">
    <property type="entry name" value="Phage_Mu_F"/>
    <property type="match status" value="1"/>
</dbReference>
<dbReference type="EMBL" id="JACICC010000002">
    <property type="protein sequence ID" value="MBB3808766.1"/>
    <property type="molecule type" value="Genomic_DNA"/>
</dbReference>
<gene>
    <name evidence="2" type="ORF">FHS81_000836</name>
</gene>
<keyword evidence="3" id="KW-1185">Reference proteome</keyword>
<organism evidence="2 3">
    <name type="scientific">Pseudochelatococcus contaminans</name>
    <dbReference type="NCBI Taxonomy" id="1538103"/>
    <lineage>
        <taxon>Bacteria</taxon>
        <taxon>Pseudomonadati</taxon>
        <taxon>Pseudomonadota</taxon>
        <taxon>Alphaproteobacteria</taxon>
        <taxon>Hyphomicrobiales</taxon>
        <taxon>Chelatococcaceae</taxon>
        <taxon>Pseudochelatococcus</taxon>
    </lineage>
</organism>
<comment type="caution">
    <text evidence="2">The sequence shown here is derived from an EMBL/GenBank/DDBJ whole genome shotgun (WGS) entry which is preliminary data.</text>
</comment>
<feature type="domain" description="Phage head morphogenesis" evidence="1">
    <location>
        <begin position="131"/>
        <end position="238"/>
    </location>
</feature>
<reference evidence="2 3" key="1">
    <citation type="submission" date="2020-08" db="EMBL/GenBank/DDBJ databases">
        <title>Genomic Encyclopedia of Type Strains, Phase IV (KMG-IV): sequencing the most valuable type-strain genomes for metagenomic binning, comparative biology and taxonomic classification.</title>
        <authorList>
            <person name="Goeker M."/>
        </authorList>
    </citation>
    <scope>NUCLEOTIDE SEQUENCE [LARGE SCALE GENOMIC DNA]</scope>
    <source>
        <strain evidence="2 3">DSM 28760</strain>
    </source>
</reference>
<dbReference type="InterPro" id="IPR006528">
    <property type="entry name" value="Phage_head_morphogenesis_dom"/>
</dbReference>
<sequence length="247" mass="27170">MTIDRAPQSSKSAWRASRRIENEYAQKLRGVARAVDVIVSGFDAGNPAQIPAIEGALTRYSGTIGGWAESVARRMVLEVEAHDKRRWMQVSRKMGRALRHEIANAPTGEVMRARMAEQVRLITSLPSEAAQRVHDLTIEGITQGTRASEIAKKIMEAGDVTASRANMIARTEVSRTATLLTQARAEYVGSDGYIWRTSGDSDVRPSHKAMNGKFVRWSELPELDGMVGHAGALPNCRCYPEPVIPDD</sequence>